<accession>A0ABY2WRQ1</accession>
<organism evidence="1 2">
    <name type="scientific">Flagellimonas algicola</name>
    <dbReference type="NCBI Taxonomy" id="2583815"/>
    <lineage>
        <taxon>Bacteria</taxon>
        <taxon>Pseudomonadati</taxon>
        <taxon>Bacteroidota</taxon>
        <taxon>Flavobacteriia</taxon>
        <taxon>Flavobacteriales</taxon>
        <taxon>Flavobacteriaceae</taxon>
        <taxon>Flagellimonas</taxon>
    </lineage>
</organism>
<proteinExistence type="predicted"/>
<protein>
    <submittedName>
        <fullName evidence="1">DUF3052 family protein</fullName>
    </submittedName>
</protein>
<reference evidence="1 2" key="1">
    <citation type="submission" date="2019-05" db="EMBL/GenBank/DDBJ databases">
        <title>Flagellimonas sp. AsT0115, sp. nov., isolated from a marine red algae, Asparagopsis taxiformis.</title>
        <authorList>
            <person name="Kim J."/>
            <person name="Jeong S.E."/>
            <person name="Jeon C.O."/>
        </authorList>
    </citation>
    <scope>NUCLEOTIDE SEQUENCE [LARGE SCALE GENOMIC DNA]</scope>
    <source>
        <strain evidence="1 2">AsT0115</strain>
    </source>
</reference>
<gene>
    <name evidence="1" type="ORF">FGG15_02655</name>
</gene>
<name>A0ABY2WRQ1_9FLAO</name>
<comment type="caution">
    <text evidence="1">The sequence shown here is derived from an EMBL/GenBank/DDBJ whole genome shotgun (WGS) entry which is preliminary data.</text>
</comment>
<dbReference type="EMBL" id="VCNI01000001">
    <property type="protein sequence ID" value="TMU57679.1"/>
    <property type="molecule type" value="Genomic_DNA"/>
</dbReference>
<dbReference type="Proteomes" id="UP000751614">
    <property type="component" value="Unassembled WGS sequence"/>
</dbReference>
<evidence type="ECO:0000313" key="2">
    <source>
        <dbReference type="Proteomes" id="UP000751614"/>
    </source>
</evidence>
<keyword evidence="2" id="KW-1185">Reference proteome</keyword>
<evidence type="ECO:0000313" key="1">
    <source>
        <dbReference type="EMBL" id="TMU57679.1"/>
    </source>
</evidence>
<sequence length="135" mass="15256">MTGYSGTPLAKKLGIKEGFAILLVNEPEYYLNLFSDLPSEISFVEEARPESIDFIHIFCTIWSELEAAVESNKPALKKTGMLWVSWPKGSSKIATELKRDPIREYLLAIGLVDTKVAAVNEDWSGLKFVYRLKDR</sequence>